<dbReference type="Gene3D" id="1.20.1720.10">
    <property type="entry name" value="Multidrug resistance protein D"/>
    <property type="match status" value="1"/>
</dbReference>
<name>A0AA37VX75_9GAMM</name>
<keyword evidence="5 8" id="KW-0812">Transmembrane</keyword>
<dbReference type="InterPro" id="IPR011701">
    <property type="entry name" value="MFS"/>
</dbReference>
<dbReference type="AlphaFoldDB" id="A0AA37VX75"/>
<feature type="transmembrane region" description="Helical" evidence="8">
    <location>
        <begin position="338"/>
        <end position="360"/>
    </location>
</feature>
<reference evidence="10" key="2">
    <citation type="submission" date="2023-01" db="EMBL/GenBank/DDBJ databases">
        <title>Draft genome sequence of Paraferrimonas sedimenticola strain NBRC 101628.</title>
        <authorList>
            <person name="Sun Q."/>
            <person name="Mori K."/>
        </authorList>
    </citation>
    <scope>NUCLEOTIDE SEQUENCE</scope>
    <source>
        <strain evidence="10">NBRC 101628</strain>
    </source>
</reference>
<dbReference type="NCBIfam" id="NF008270">
    <property type="entry name" value="PRK11043.1"/>
    <property type="match status" value="1"/>
</dbReference>
<dbReference type="GO" id="GO:0005886">
    <property type="term" value="C:plasma membrane"/>
    <property type="evidence" value="ECO:0007669"/>
    <property type="project" value="UniProtKB-SubCell"/>
</dbReference>
<comment type="caution">
    <text evidence="10">The sequence shown here is derived from an EMBL/GenBank/DDBJ whole genome shotgun (WGS) entry which is preliminary data.</text>
</comment>
<evidence type="ECO:0000256" key="4">
    <source>
        <dbReference type="ARBA" id="ARBA00022475"/>
    </source>
</evidence>
<feature type="transmembrane region" description="Helical" evidence="8">
    <location>
        <begin position="366"/>
        <end position="388"/>
    </location>
</feature>
<feature type="transmembrane region" description="Helical" evidence="8">
    <location>
        <begin position="100"/>
        <end position="121"/>
    </location>
</feature>
<dbReference type="RefSeq" id="WP_095505813.1">
    <property type="nucleotide sequence ID" value="NZ_BSNC01000001.1"/>
</dbReference>
<dbReference type="PANTHER" id="PTHR23502">
    <property type="entry name" value="MAJOR FACILITATOR SUPERFAMILY"/>
    <property type="match status" value="1"/>
</dbReference>
<keyword evidence="7 8" id="KW-0472">Membrane</keyword>
<feature type="transmembrane region" description="Helical" evidence="8">
    <location>
        <begin position="281"/>
        <end position="299"/>
    </location>
</feature>
<dbReference type="GO" id="GO:1990961">
    <property type="term" value="P:xenobiotic detoxification by transmembrane export across the plasma membrane"/>
    <property type="evidence" value="ECO:0007669"/>
    <property type="project" value="InterPro"/>
</dbReference>
<dbReference type="InterPro" id="IPR020846">
    <property type="entry name" value="MFS_dom"/>
</dbReference>
<dbReference type="Pfam" id="PF07690">
    <property type="entry name" value="MFS_1"/>
    <property type="match status" value="1"/>
</dbReference>
<proteinExistence type="inferred from homology"/>
<accession>A0AA37VX75</accession>
<dbReference type="NCBIfam" id="TIGR00710">
    <property type="entry name" value="efflux_Bcr_CflA"/>
    <property type="match status" value="1"/>
</dbReference>
<evidence type="ECO:0000256" key="7">
    <source>
        <dbReference type="ARBA" id="ARBA00023136"/>
    </source>
</evidence>
<feature type="transmembrane region" description="Helical" evidence="8">
    <location>
        <begin position="161"/>
        <end position="179"/>
    </location>
</feature>
<dbReference type="Proteomes" id="UP001161422">
    <property type="component" value="Unassembled WGS sequence"/>
</dbReference>
<keyword evidence="8" id="KW-0997">Cell inner membrane</keyword>
<dbReference type="InterPro" id="IPR004812">
    <property type="entry name" value="Efflux_drug-R_Bcr/CmlA"/>
</dbReference>
<reference evidence="10" key="1">
    <citation type="journal article" date="2014" name="Int. J. Syst. Evol. Microbiol.">
        <title>Complete genome sequence of Corynebacterium casei LMG S-19264T (=DSM 44701T), isolated from a smear-ripened cheese.</title>
        <authorList>
            <consortium name="US DOE Joint Genome Institute (JGI-PGF)"/>
            <person name="Walter F."/>
            <person name="Albersmeier A."/>
            <person name="Kalinowski J."/>
            <person name="Ruckert C."/>
        </authorList>
    </citation>
    <scope>NUCLEOTIDE SEQUENCE</scope>
    <source>
        <strain evidence="10">NBRC 101628</strain>
    </source>
</reference>
<evidence type="ECO:0000256" key="3">
    <source>
        <dbReference type="ARBA" id="ARBA00022448"/>
    </source>
</evidence>
<dbReference type="EMBL" id="BSNC01000001">
    <property type="protein sequence ID" value="GLP95170.1"/>
    <property type="molecule type" value="Genomic_DNA"/>
</dbReference>
<dbReference type="SUPFAM" id="SSF103473">
    <property type="entry name" value="MFS general substrate transporter"/>
    <property type="match status" value="1"/>
</dbReference>
<evidence type="ECO:0000259" key="9">
    <source>
        <dbReference type="PROSITE" id="PS50850"/>
    </source>
</evidence>
<feature type="transmembrane region" description="Helical" evidence="8">
    <location>
        <begin position="305"/>
        <end position="326"/>
    </location>
</feature>
<feature type="transmembrane region" description="Helical" evidence="8">
    <location>
        <begin position="249"/>
        <end position="269"/>
    </location>
</feature>
<dbReference type="GO" id="GO:0042910">
    <property type="term" value="F:xenobiotic transmembrane transporter activity"/>
    <property type="evidence" value="ECO:0007669"/>
    <property type="project" value="InterPro"/>
</dbReference>
<dbReference type="FunFam" id="1.20.1720.10:FF:000005">
    <property type="entry name" value="Bcr/CflA family efflux transporter"/>
    <property type="match status" value="1"/>
</dbReference>
<keyword evidence="4" id="KW-1003">Cell membrane</keyword>
<dbReference type="InterPro" id="IPR036259">
    <property type="entry name" value="MFS_trans_sf"/>
</dbReference>
<keyword evidence="11" id="KW-1185">Reference proteome</keyword>
<dbReference type="CDD" id="cd17320">
    <property type="entry name" value="MFS_MdfA_MDR_like"/>
    <property type="match status" value="1"/>
</dbReference>
<organism evidence="10 11">
    <name type="scientific">Paraferrimonas sedimenticola</name>
    <dbReference type="NCBI Taxonomy" id="375674"/>
    <lineage>
        <taxon>Bacteria</taxon>
        <taxon>Pseudomonadati</taxon>
        <taxon>Pseudomonadota</taxon>
        <taxon>Gammaproteobacteria</taxon>
        <taxon>Alteromonadales</taxon>
        <taxon>Ferrimonadaceae</taxon>
        <taxon>Paraferrimonas</taxon>
    </lineage>
</organism>
<feature type="transmembrane region" description="Helical" evidence="8">
    <location>
        <begin position="133"/>
        <end position="155"/>
    </location>
</feature>
<keyword evidence="3 8" id="KW-0813">Transport</keyword>
<comment type="similarity">
    <text evidence="2 8">Belongs to the major facilitator superfamily. Bcr/CmlA family.</text>
</comment>
<evidence type="ECO:0000256" key="1">
    <source>
        <dbReference type="ARBA" id="ARBA00004651"/>
    </source>
</evidence>
<feature type="domain" description="Major facilitator superfamily (MFS) profile" evidence="9">
    <location>
        <begin position="8"/>
        <end position="394"/>
    </location>
</feature>
<evidence type="ECO:0000256" key="2">
    <source>
        <dbReference type="ARBA" id="ARBA00006236"/>
    </source>
</evidence>
<evidence type="ECO:0000256" key="8">
    <source>
        <dbReference type="RuleBase" id="RU365088"/>
    </source>
</evidence>
<gene>
    <name evidence="10" type="primary">ydhC</name>
    <name evidence="10" type="ORF">GCM10007895_04760</name>
</gene>
<protein>
    <recommendedName>
        <fullName evidence="8">Bcr/CflA family efflux transporter</fullName>
    </recommendedName>
</protein>
<evidence type="ECO:0000256" key="5">
    <source>
        <dbReference type="ARBA" id="ARBA00022692"/>
    </source>
</evidence>
<sequence length="406" mass="43254">MESQISRATMIWFAGLSMLGFIATDMYLPAFDSLRNEFATSETMIGLTLSVFLLGMAVGQLVYGPLSDRFGRIKVLQGGLALTLIASLACAMSPSVEGLLFARFLQALGACSATVIWQAVVIDRHQGATAERVFATVMPLVALSPALAPLLGAFVEEQLGWRWIFVFLVALTCALMLMTHKQSESAPALDRSQNLWQQLATNYPRLLSSTTFSGHTLMFAACSAAFFAFLTGMPFVMHNMGYQPTDIGLSFVPQTMAFLAGGFGCRALLKRFSSAQLLPAFLALFSLAVTAVVAVVFALKPDSIIPVLIPFCLMAVANGALYPLIINRALQPFGDCSATAAGLLNFLQTMLCFGASALVSAQLESFGLNAVAATMGLAMGLAVIGYGITRVRAQAPVQPQIRAEAS</sequence>
<keyword evidence="6 8" id="KW-1133">Transmembrane helix</keyword>
<evidence type="ECO:0000313" key="11">
    <source>
        <dbReference type="Proteomes" id="UP001161422"/>
    </source>
</evidence>
<feature type="transmembrane region" description="Helical" evidence="8">
    <location>
        <begin position="75"/>
        <end position="94"/>
    </location>
</feature>
<dbReference type="PROSITE" id="PS50850">
    <property type="entry name" value="MFS"/>
    <property type="match status" value="1"/>
</dbReference>
<comment type="subcellular location">
    <subcellularLocation>
        <location evidence="8">Cell inner membrane</location>
        <topology evidence="8">Multi-pass membrane protein</topology>
    </subcellularLocation>
    <subcellularLocation>
        <location evidence="1">Cell membrane</location>
        <topology evidence="1">Multi-pass membrane protein</topology>
    </subcellularLocation>
</comment>
<feature type="transmembrane region" description="Helical" evidence="8">
    <location>
        <begin position="217"/>
        <end position="237"/>
    </location>
</feature>
<feature type="transmembrane region" description="Helical" evidence="8">
    <location>
        <begin position="12"/>
        <end position="31"/>
    </location>
</feature>
<evidence type="ECO:0000256" key="6">
    <source>
        <dbReference type="ARBA" id="ARBA00022989"/>
    </source>
</evidence>
<dbReference type="PANTHER" id="PTHR23502:SF162">
    <property type="entry name" value="INNER MEMBRANE TRANSPORT PROTEIN YDHC"/>
    <property type="match status" value="1"/>
</dbReference>
<feature type="transmembrane region" description="Helical" evidence="8">
    <location>
        <begin position="43"/>
        <end position="63"/>
    </location>
</feature>
<evidence type="ECO:0000313" key="10">
    <source>
        <dbReference type="EMBL" id="GLP95170.1"/>
    </source>
</evidence>